<dbReference type="PANTHER" id="PTHR28012:SF1">
    <property type="entry name" value="NUCLEAR FUSION PROTEIN KAR5"/>
    <property type="match status" value="1"/>
</dbReference>
<accession>A0A6J3MAG8</accession>
<keyword evidence="6 13" id="KW-0812">Transmembrane</keyword>
<evidence type="ECO:0000256" key="5">
    <source>
        <dbReference type="ARBA" id="ARBA00022459"/>
    </source>
</evidence>
<gene>
    <name evidence="16" type="ORF">K489DRAFT_379809</name>
</gene>
<evidence type="ECO:0000256" key="9">
    <source>
        <dbReference type="ARBA" id="ARBA00022989"/>
    </source>
</evidence>
<feature type="chain" id="PRO_5026681288" description="Nuclear membrane fusion protein Kar5" evidence="14">
    <location>
        <begin position="29"/>
        <end position="533"/>
    </location>
</feature>
<evidence type="ECO:0000256" key="14">
    <source>
        <dbReference type="SAM" id="SignalP"/>
    </source>
</evidence>
<sequence>MTASFARVIATILLIPLLFLQHEAQVHGRFFLPASKRNELAKPTGANVNYTHILTDALEQVQQLERLPSCKRIPTKRLIHSCEIFDPSRKDDHRSKHDTLEPFRNLYALQMTACDLGDAQINMPQACTPLLAPIEDDGMSLKCIADCLRELYHAPSSWDLFNHAKSRALFICQAMQSESDKEDQLQVLRNLISVVSMVTGSIAASDEELRKMIRDFHDLSNSMHEFKAKVKSDNQEIKTAVMASWADAEARFKTDMSIFAERILSMADSLRDAEESLAQHSSKVSHTLDRSTEFASGMDIQRRDDVAKFKQEMEASRAWFAFQTEMTLRNFTRQTYGVSRDLKFVNELTSNVTTALRHIGLKADGQIIRMADMHLQSLAFAGVQEENHAKLMQQFGEISAKATETVESLRELSECAKLLQTLWQTGTDLLGALLDRTTHVRFLAMSILMFCCILPFFRLYGAPMPLAVICAAIGCLALGFMFTFVMKPLQFFSSLSKSNPQAIALFELVVLICIAFAAGTAGEKLRQRSASKF</sequence>
<comment type="similarity">
    <text evidence="4">Belongs to the KAR5 family.</text>
</comment>
<evidence type="ECO:0000256" key="11">
    <source>
        <dbReference type="ARBA" id="ARBA00023180"/>
    </source>
</evidence>
<dbReference type="Proteomes" id="UP000504637">
    <property type="component" value="Unplaced"/>
</dbReference>
<dbReference type="AlphaFoldDB" id="A0A6J3MAG8"/>
<dbReference type="OrthoDB" id="5311848at2759"/>
<feature type="transmembrane region" description="Helical" evidence="13">
    <location>
        <begin position="464"/>
        <end position="482"/>
    </location>
</feature>
<keyword evidence="8" id="KW-0256">Endoplasmic reticulum</keyword>
<dbReference type="GeneID" id="54362538"/>
<proteinExistence type="inferred from homology"/>
<organism evidence="16">
    <name type="scientific">Dissoconium aciculare CBS 342.82</name>
    <dbReference type="NCBI Taxonomy" id="1314786"/>
    <lineage>
        <taxon>Eukaryota</taxon>
        <taxon>Fungi</taxon>
        <taxon>Dikarya</taxon>
        <taxon>Ascomycota</taxon>
        <taxon>Pezizomycotina</taxon>
        <taxon>Dothideomycetes</taxon>
        <taxon>Dothideomycetidae</taxon>
        <taxon>Mycosphaerellales</taxon>
        <taxon>Dissoconiaceae</taxon>
        <taxon>Dissoconium</taxon>
    </lineage>
</organism>
<name>A0A6J3MAG8_9PEZI</name>
<keyword evidence="10 13" id="KW-0472">Membrane</keyword>
<evidence type="ECO:0000256" key="7">
    <source>
        <dbReference type="ARBA" id="ARBA00022729"/>
    </source>
</evidence>
<keyword evidence="5" id="KW-0415">Karyogamy</keyword>
<comment type="function">
    <text evidence="1">Required for nuclear membrane fusion during karyogamy.</text>
</comment>
<evidence type="ECO:0000256" key="2">
    <source>
        <dbReference type="ARBA" id="ARBA00004126"/>
    </source>
</evidence>
<feature type="transmembrane region" description="Helical" evidence="13">
    <location>
        <begin position="439"/>
        <end position="457"/>
    </location>
</feature>
<dbReference type="GO" id="GO:0048288">
    <property type="term" value="P:nuclear membrane fusion involved in karyogamy"/>
    <property type="evidence" value="ECO:0007669"/>
    <property type="project" value="InterPro"/>
</dbReference>
<evidence type="ECO:0000256" key="12">
    <source>
        <dbReference type="ARBA" id="ARBA00023242"/>
    </source>
</evidence>
<keyword evidence="12" id="KW-0539">Nucleus</keyword>
<evidence type="ECO:0000256" key="10">
    <source>
        <dbReference type="ARBA" id="ARBA00023136"/>
    </source>
</evidence>
<evidence type="ECO:0000256" key="8">
    <source>
        <dbReference type="ARBA" id="ARBA00022824"/>
    </source>
</evidence>
<reference evidence="16" key="2">
    <citation type="submission" date="2020-04" db="EMBL/GenBank/DDBJ databases">
        <authorList>
            <consortium name="NCBI Genome Project"/>
        </authorList>
    </citation>
    <scope>NUCLEOTIDE SEQUENCE</scope>
    <source>
        <strain evidence="16">CBS 342.82</strain>
    </source>
</reference>
<dbReference type="PANTHER" id="PTHR28012">
    <property type="entry name" value="NUCLEAR FUSION PROTEIN KAR5"/>
    <property type="match status" value="1"/>
</dbReference>
<feature type="signal peptide" evidence="14">
    <location>
        <begin position="1"/>
        <end position="28"/>
    </location>
</feature>
<evidence type="ECO:0000313" key="16">
    <source>
        <dbReference type="RefSeq" id="XP_033460848.1"/>
    </source>
</evidence>
<evidence type="ECO:0000313" key="15">
    <source>
        <dbReference type="Proteomes" id="UP000504637"/>
    </source>
</evidence>
<keyword evidence="9 13" id="KW-1133">Transmembrane helix</keyword>
<evidence type="ECO:0000256" key="6">
    <source>
        <dbReference type="ARBA" id="ARBA00022692"/>
    </source>
</evidence>
<evidence type="ECO:0000256" key="3">
    <source>
        <dbReference type="ARBA" id="ARBA00004586"/>
    </source>
</evidence>
<dbReference type="GO" id="GO:0000742">
    <property type="term" value="P:karyogamy involved in conjugation with cellular fusion"/>
    <property type="evidence" value="ECO:0007669"/>
    <property type="project" value="InterPro"/>
</dbReference>
<comment type="subcellular location">
    <subcellularLocation>
        <location evidence="3">Endoplasmic reticulum membrane</location>
    </subcellularLocation>
    <subcellularLocation>
        <location evidence="2">Nucleus membrane</location>
    </subcellularLocation>
</comment>
<keyword evidence="15" id="KW-1185">Reference proteome</keyword>
<keyword evidence="7 14" id="KW-0732">Signal</keyword>
<protein>
    <recommendedName>
        <fullName evidence="17">Nuclear membrane fusion protein Kar5</fullName>
    </recommendedName>
</protein>
<dbReference type="GO" id="GO:0005789">
    <property type="term" value="C:endoplasmic reticulum membrane"/>
    <property type="evidence" value="ECO:0007669"/>
    <property type="project" value="UniProtKB-SubCell"/>
</dbReference>
<evidence type="ECO:0000256" key="1">
    <source>
        <dbReference type="ARBA" id="ARBA00003389"/>
    </source>
</evidence>
<dbReference type="RefSeq" id="XP_033460848.1">
    <property type="nucleotide sequence ID" value="XM_033604738.1"/>
</dbReference>
<dbReference type="InterPro" id="IPR007292">
    <property type="entry name" value="Nuclear_fusion_Kar5"/>
</dbReference>
<dbReference type="GO" id="GO:0031965">
    <property type="term" value="C:nuclear membrane"/>
    <property type="evidence" value="ECO:0007669"/>
    <property type="project" value="UniProtKB-SubCell"/>
</dbReference>
<keyword evidence="11" id="KW-0325">Glycoprotein</keyword>
<evidence type="ECO:0000256" key="4">
    <source>
        <dbReference type="ARBA" id="ARBA00010473"/>
    </source>
</evidence>
<reference evidence="16" key="1">
    <citation type="submission" date="2020-01" db="EMBL/GenBank/DDBJ databases">
        <authorList>
            <consortium name="DOE Joint Genome Institute"/>
            <person name="Haridas S."/>
            <person name="Albert R."/>
            <person name="Binder M."/>
            <person name="Bloem J."/>
            <person name="Labutti K."/>
            <person name="Salamov A."/>
            <person name="Andreopoulos B."/>
            <person name="Baker S.E."/>
            <person name="Barry K."/>
            <person name="Bills G."/>
            <person name="Bluhm B.H."/>
            <person name="Cannon C."/>
            <person name="Castanera R."/>
            <person name="Culley D.E."/>
            <person name="Daum C."/>
            <person name="Ezra D."/>
            <person name="Gonzalez J.B."/>
            <person name="Henrissat B."/>
            <person name="Kuo A."/>
            <person name="Liang C."/>
            <person name="Lipzen A."/>
            <person name="Lutzoni F."/>
            <person name="Magnuson J."/>
            <person name="Mondo S."/>
            <person name="Nolan M."/>
            <person name="Ohm R."/>
            <person name="Pangilinan J."/>
            <person name="Park H.-J."/>
            <person name="Ramirez L."/>
            <person name="Alfaro M."/>
            <person name="Sun H."/>
            <person name="Tritt A."/>
            <person name="Yoshinaga Y."/>
            <person name="Zwiers L.-H."/>
            <person name="Turgeon B.G."/>
            <person name="Goodwin S.B."/>
            <person name="Spatafora J.W."/>
            <person name="Crous P.W."/>
            <person name="Grigoriev I.V."/>
        </authorList>
    </citation>
    <scope>NUCLEOTIDE SEQUENCE</scope>
    <source>
        <strain evidence="16">CBS 342.82</strain>
    </source>
</reference>
<feature type="transmembrane region" description="Helical" evidence="13">
    <location>
        <begin position="502"/>
        <end position="522"/>
    </location>
</feature>
<evidence type="ECO:0000256" key="13">
    <source>
        <dbReference type="SAM" id="Phobius"/>
    </source>
</evidence>
<reference evidence="16" key="3">
    <citation type="submission" date="2025-08" db="UniProtKB">
        <authorList>
            <consortium name="RefSeq"/>
        </authorList>
    </citation>
    <scope>IDENTIFICATION</scope>
    <source>
        <strain evidence="16">CBS 342.82</strain>
    </source>
</reference>
<evidence type="ECO:0008006" key="17">
    <source>
        <dbReference type="Google" id="ProtNLM"/>
    </source>
</evidence>